<reference evidence="1" key="3">
    <citation type="submission" date="2015-04" db="EMBL/GenBank/DDBJ databases">
        <authorList>
            <consortium name="FlyBase"/>
        </authorList>
    </citation>
    <scope>NUCLEOTIDE SEQUENCE</scope>
    <source>
        <strain evidence="1">W501</strain>
    </source>
</reference>
<reference evidence="1" key="2">
    <citation type="submission" date="2014-06" db="EMBL/GenBank/DDBJ databases">
        <authorList>
            <person name="Hu T."/>
            <person name="Eisen M.B."/>
            <person name="Thornton K.R."/>
            <person name="Andolfatto P."/>
        </authorList>
    </citation>
    <scope>NUCLEOTIDE SEQUENCE</scope>
    <source>
        <strain evidence="1">W501</strain>
    </source>
</reference>
<reference evidence="1" key="1">
    <citation type="journal article" date="2013" name="Genome Res.">
        <title>A second-generation assembly of the Drosophila simulans genome provides new insights into patterns of lineage-specific divergence.</title>
        <authorList>
            <person name="Hu T.T."/>
            <person name="Eisen M.B."/>
            <person name="Thornton K.R."/>
            <person name="Andolfatto P."/>
        </authorList>
    </citation>
    <scope>NUCLEOTIDE SEQUENCE [LARGE SCALE GENOMIC DNA]</scope>
    <source>
        <strain evidence="1">W501</strain>
    </source>
</reference>
<name>A0A0J9R4Z8_DROSI</name>
<gene>
    <name evidence="1" type="primary">Dsim\GD28008</name>
    <name evidence="1" type="ORF">Dsimw501_GD28008</name>
</gene>
<dbReference type="Proteomes" id="UP000035880">
    <property type="component" value="Chromosome 2L"/>
</dbReference>
<dbReference type="AlphaFoldDB" id="A0A0J9R4Z8"/>
<dbReference type="KEGG" id="dsi:Dsimw501_GD28008"/>
<accession>A0A0J9R4Z8</accession>
<sequence>MDNGHLFGFRLGFGWRMQRRDYTHIRSVTNARVAPAILLTIIFGNLLCRVAGMVANVLGQHGLDGDKPPGQVTLVHALIIKVNT</sequence>
<evidence type="ECO:0000313" key="1">
    <source>
        <dbReference type="EMBL" id="KMY90794.1"/>
    </source>
</evidence>
<dbReference type="Bgee" id="FBgn0269298">
    <property type="expression patterns" value="Expressed in male reproductive system and 1 other cell type or tissue"/>
</dbReference>
<organism evidence="1">
    <name type="scientific">Drosophila simulans</name>
    <name type="common">Fruit fly</name>
    <dbReference type="NCBI Taxonomy" id="7240"/>
    <lineage>
        <taxon>Eukaryota</taxon>
        <taxon>Metazoa</taxon>
        <taxon>Ecdysozoa</taxon>
        <taxon>Arthropoda</taxon>
        <taxon>Hexapoda</taxon>
        <taxon>Insecta</taxon>
        <taxon>Pterygota</taxon>
        <taxon>Neoptera</taxon>
        <taxon>Endopterygota</taxon>
        <taxon>Diptera</taxon>
        <taxon>Brachycera</taxon>
        <taxon>Muscomorpha</taxon>
        <taxon>Ephydroidea</taxon>
        <taxon>Drosophilidae</taxon>
        <taxon>Drosophila</taxon>
        <taxon>Sophophora</taxon>
    </lineage>
</organism>
<proteinExistence type="predicted"/>
<protein>
    <submittedName>
        <fullName evidence="1">Uncharacterized protein</fullName>
    </submittedName>
</protein>
<dbReference type="EMBL" id="CM002910">
    <property type="protein sequence ID" value="KMY90794.1"/>
    <property type="molecule type" value="Genomic_DNA"/>
</dbReference>